<comment type="caution">
    <text evidence="7">The sequence shown here is derived from an EMBL/GenBank/DDBJ whole genome shotgun (WGS) entry which is preliminary data.</text>
</comment>
<evidence type="ECO:0000256" key="1">
    <source>
        <dbReference type="ARBA" id="ARBA00000900"/>
    </source>
</evidence>
<dbReference type="InterPro" id="IPR039399">
    <property type="entry name" value="Deltex_C_sf"/>
</dbReference>
<keyword evidence="5" id="KW-0863">Zinc-finger</keyword>
<dbReference type="EC" id="2.3.2.27" evidence="5"/>
<keyword evidence="4 5" id="KW-0479">Metal-binding</keyword>
<evidence type="ECO:0000313" key="7">
    <source>
        <dbReference type="EMBL" id="KAK2099060.1"/>
    </source>
</evidence>
<keyword evidence="5" id="KW-0862">Zinc</keyword>
<comment type="catalytic activity">
    <reaction evidence="1 5">
        <text>S-ubiquitinyl-[E2 ubiquitin-conjugating enzyme]-L-cysteine + [acceptor protein]-L-lysine = [E2 ubiquitin-conjugating enzyme]-L-cysteine + N(6)-ubiquitinyl-[acceptor protein]-L-lysine.</text>
        <dbReference type="EC" id="2.3.2.27"/>
    </reaction>
</comment>
<feature type="domain" description="Deltex C-terminal" evidence="6">
    <location>
        <begin position="1"/>
        <end position="127"/>
    </location>
</feature>
<keyword evidence="3 5" id="KW-0808">Transferase</keyword>
<evidence type="ECO:0000256" key="5">
    <source>
        <dbReference type="RuleBase" id="RU367105"/>
    </source>
</evidence>
<keyword evidence="8" id="KW-1185">Reference proteome</keyword>
<sequence length="135" mass="15220">MEVLWFQMSLPGHEDCGNILVVYNIPHGIQGPNHPNPIKLFTTRGFPHQCYLPDDAQGHKVLGVLKVAWKRQLIVTVGTSNTTGEMDTVVWNKIHRKPEMDHSVTGHGYPCPNYLQNMLAELAAQGVTQDYMEQQ</sequence>
<dbReference type="Pfam" id="PF18102">
    <property type="entry name" value="DTC"/>
    <property type="match status" value="1"/>
</dbReference>
<dbReference type="Gene3D" id="3.30.390.130">
    <property type="match status" value="1"/>
</dbReference>
<protein>
    <recommendedName>
        <fullName evidence="5">E3 ubiquitin-protein ligase</fullName>
        <ecNumber evidence="5">2.3.2.27</ecNumber>
    </recommendedName>
</protein>
<accession>A0ABQ9UQL0</accession>
<comment type="similarity">
    <text evidence="5">Belongs to the Deltex family.</text>
</comment>
<evidence type="ECO:0000313" key="8">
    <source>
        <dbReference type="Proteomes" id="UP001266305"/>
    </source>
</evidence>
<gene>
    <name evidence="7" type="primary">DTX2_5</name>
    <name evidence="7" type="ORF">P7K49_024511</name>
</gene>
<evidence type="ECO:0000259" key="6">
    <source>
        <dbReference type="Pfam" id="PF18102"/>
    </source>
</evidence>
<organism evidence="7 8">
    <name type="scientific">Saguinus oedipus</name>
    <name type="common">Cotton-top tamarin</name>
    <name type="synonym">Oedipomidas oedipus</name>
    <dbReference type="NCBI Taxonomy" id="9490"/>
    <lineage>
        <taxon>Eukaryota</taxon>
        <taxon>Metazoa</taxon>
        <taxon>Chordata</taxon>
        <taxon>Craniata</taxon>
        <taxon>Vertebrata</taxon>
        <taxon>Euteleostomi</taxon>
        <taxon>Mammalia</taxon>
        <taxon>Eutheria</taxon>
        <taxon>Euarchontoglires</taxon>
        <taxon>Primates</taxon>
        <taxon>Haplorrhini</taxon>
        <taxon>Platyrrhini</taxon>
        <taxon>Cebidae</taxon>
        <taxon>Callitrichinae</taxon>
        <taxon>Saguinus</taxon>
    </lineage>
</organism>
<keyword evidence="5" id="KW-0963">Cytoplasm</keyword>
<evidence type="ECO:0000256" key="4">
    <source>
        <dbReference type="ARBA" id="ARBA00022723"/>
    </source>
</evidence>
<comment type="subcellular location">
    <subcellularLocation>
        <location evidence="5">Cytoplasm</location>
    </subcellularLocation>
</comment>
<dbReference type="EMBL" id="JASSZA010000011">
    <property type="protein sequence ID" value="KAK2099060.1"/>
    <property type="molecule type" value="Genomic_DNA"/>
</dbReference>
<comment type="pathway">
    <text evidence="2 5">Protein modification; protein ubiquitination.</text>
</comment>
<proteinExistence type="inferred from homology"/>
<reference evidence="7 8" key="1">
    <citation type="submission" date="2023-05" db="EMBL/GenBank/DDBJ databases">
        <title>B98-5 Cell Line De Novo Hybrid Assembly: An Optical Mapping Approach.</title>
        <authorList>
            <person name="Kananen K."/>
            <person name="Auerbach J.A."/>
            <person name="Kautto E."/>
            <person name="Blachly J.S."/>
        </authorList>
    </citation>
    <scope>NUCLEOTIDE SEQUENCE [LARGE SCALE GENOMIC DNA]</scope>
    <source>
        <strain evidence="7">B95-8</strain>
        <tissue evidence="7">Cell line</tissue>
    </source>
</reference>
<evidence type="ECO:0000256" key="2">
    <source>
        <dbReference type="ARBA" id="ARBA00004906"/>
    </source>
</evidence>
<dbReference type="Proteomes" id="UP001266305">
    <property type="component" value="Unassembled WGS sequence"/>
</dbReference>
<dbReference type="InterPro" id="IPR039398">
    <property type="entry name" value="Deltex_fam"/>
</dbReference>
<dbReference type="InterPro" id="IPR039396">
    <property type="entry name" value="Deltex_C"/>
</dbReference>
<evidence type="ECO:0000256" key="3">
    <source>
        <dbReference type="ARBA" id="ARBA00022679"/>
    </source>
</evidence>
<name>A0ABQ9UQL0_SAGOE</name>
<dbReference type="PANTHER" id="PTHR12622">
    <property type="entry name" value="DELTEX-RELATED"/>
    <property type="match status" value="1"/>
</dbReference>